<evidence type="ECO:0000313" key="1">
    <source>
        <dbReference type="EMBL" id="SLN48419.1"/>
    </source>
</evidence>
<protein>
    <recommendedName>
        <fullName evidence="3">Phosphoadenosine phosphosulfate reductase</fullName>
    </recommendedName>
</protein>
<dbReference type="AlphaFoldDB" id="A0A1X6ZDF3"/>
<evidence type="ECO:0008006" key="3">
    <source>
        <dbReference type="Google" id="ProtNLM"/>
    </source>
</evidence>
<sequence length="324" mass="36732">MSARRTAKTPEELPASLQGLGKSDWLNRLAGIASSRGGFRELGKRHFAAFISAGPTLLVTFETQAGIQGLTEEAQPLGWRLVREAGWSNLCLASDGDTWFRDEAVYAYFDDLVDRGFFEEFERVIFYGAGPCAYAACAFSVAAPGAHVLAVQPQATLDPAMTEWDERFREMRRLDFTSRYGYAPDMLDAAEKAFVLYDPMDRLDAMHAALFARPNVTLLRLRHMGAALQGALLRMGMLHTLLRLVGTDRLDRHSFATLYRRRRRYPPYLRNLLSQLEVDEREPLIQALCQNVTQRMNLPRFRRRLRRLPGVAGEMNEAARIIDD</sequence>
<dbReference type="EMBL" id="FWFN01000004">
    <property type="protein sequence ID" value="SLN48419.1"/>
    <property type="molecule type" value="Genomic_DNA"/>
</dbReference>
<evidence type="ECO:0000313" key="2">
    <source>
        <dbReference type="Proteomes" id="UP000193963"/>
    </source>
</evidence>
<name>A0A1X6ZDF3_9RHOB</name>
<organism evidence="1 2">
    <name type="scientific">Pseudooceanicola marinus</name>
    <dbReference type="NCBI Taxonomy" id="396013"/>
    <lineage>
        <taxon>Bacteria</taxon>
        <taxon>Pseudomonadati</taxon>
        <taxon>Pseudomonadota</taxon>
        <taxon>Alphaproteobacteria</taxon>
        <taxon>Rhodobacterales</taxon>
        <taxon>Paracoccaceae</taxon>
        <taxon>Pseudooceanicola</taxon>
    </lineage>
</organism>
<keyword evidence="2" id="KW-1185">Reference proteome</keyword>
<accession>A0A1X6ZDF3</accession>
<dbReference type="RefSeq" id="WP_085888357.1">
    <property type="nucleotide sequence ID" value="NZ_FWFN01000004.1"/>
</dbReference>
<reference evidence="1 2" key="1">
    <citation type="submission" date="2017-03" db="EMBL/GenBank/DDBJ databases">
        <authorList>
            <person name="Afonso C.L."/>
            <person name="Miller P.J."/>
            <person name="Scott M.A."/>
            <person name="Spackman E."/>
            <person name="Goraichik I."/>
            <person name="Dimitrov K.M."/>
            <person name="Suarez D.L."/>
            <person name="Swayne D.E."/>
        </authorList>
    </citation>
    <scope>NUCLEOTIDE SEQUENCE [LARGE SCALE GENOMIC DNA]</scope>
    <source>
        <strain evidence="1 2">CECT 7751</strain>
    </source>
</reference>
<gene>
    <name evidence="1" type="ORF">PSM7751_02312</name>
</gene>
<proteinExistence type="predicted"/>
<dbReference type="OrthoDB" id="1997677at2"/>
<dbReference type="Proteomes" id="UP000193963">
    <property type="component" value="Unassembled WGS sequence"/>
</dbReference>